<keyword evidence="9 10" id="KW-0472">Membrane</keyword>
<keyword evidence="8 10" id="KW-1133">Transmembrane helix</keyword>
<dbReference type="HOGENOM" id="CLU_000445_42_3_6"/>
<evidence type="ECO:0000256" key="4">
    <source>
        <dbReference type="ARBA" id="ARBA00022553"/>
    </source>
</evidence>
<dbReference type="SUPFAM" id="SSF55874">
    <property type="entry name" value="ATPase domain of HSP90 chaperone/DNA topoisomerase II/histidine kinase"/>
    <property type="match status" value="1"/>
</dbReference>
<dbReference type="GO" id="GO:0005886">
    <property type="term" value="C:plasma membrane"/>
    <property type="evidence" value="ECO:0007669"/>
    <property type="project" value="TreeGrafter"/>
</dbReference>
<dbReference type="KEGG" id="tgr:Tgr7_0589"/>
<evidence type="ECO:0000256" key="7">
    <source>
        <dbReference type="ARBA" id="ARBA00022777"/>
    </source>
</evidence>
<dbReference type="STRING" id="396588.Tgr7_0589"/>
<comment type="catalytic activity">
    <reaction evidence="1">
        <text>ATP + protein L-histidine = ADP + protein N-phospho-L-histidine.</text>
        <dbReference type="EC" id="2.7.13.3"/>
    </reaction>
</comment>
<dbReference type="SMART" id="SM00387">
    <property type="entry name" value="HATPase_c"/>
    <property type="match status" value="1"/>
</dbReference>
<dbReference type="InterPro" id="IPR004358">
    <property type="entry name" value="Sig_transdc_His_kin-like_C"/>
</dbReference>
<evidence type="ECO:0000256" key="1">
    <source>
        <dbReference type="ARBA" id="ARBA00000085"/>
    </source>
</evidence>
<dbReference type="EMBL" id="CP001339">
    <property type="protein sequence ID" value="ACL71686.1"/>
    <property type="molecule type" value="Genomic_DNA"/>
</dbReference>
<dbReference type="InterPro" id="IPR036890">
    <property type="entry name" value="HATPase_C_sf"/>
</dbReference>
<evidence type="ECO:0000256" key="3">
    <source>
        <dbReference type="ARBA" id="ARBA00012438"/>
    </source>
</evidence>
<keyword evidence="6 10" id="KW-0812">Transmembrane</keyword>
<evidence type="ECO:0000256" key="6">
    <source>
        <dbReference type="ARBA" id="ARBA00022692"/>
    </source>
</evidence>
<dbReference type="Gene3D" id="3.30.565.10">
    <property type="entry name" value="Histidine kinase-like ATPase, C-terminal domain"/>
    <property type="match status" value="1"/>
</dbReference>
<protein>
    <recommendedName>
        <fullName evidence="3">histidine kinase</fullName>
        <ecNumber evidence="3">2.7.13.3</ecNumber>
    </recommendedName>
</protein>
<sequence length="437" mass="47889" precursor="true">MRSLKVRITLLVGISLLLLLAAQAVGLRIIPGALVQDYVVTRLEHDADTLYGRLVDGTEPVELFSRTVGLIYETPLSGHYFRIMTGDTVLRSRSLWDTDLTLEPVPPGEQRISRAPGPAGQSLLIYSRGYRVQGEPVTIAVAEDLSAMESTVARLERSLLTVMLLGVGLVLLIQYLIVQRALRPVDAAVQACRRLEAGGAAPMQVQAPREIEPLVEAVNRLIRHHGLRLERTRRALGNVSHALKTPLAVMSQITDELAERGDRAAADALRAQLQAIRNTVERELHRARLAGRDHPGAGFDARAELEPLVDALRRLYGERVSIALDIEGEPAAVDSEDMLELFGNLLDNACKWARSRVRVRVRQGVGVEAEIEDDGPGVEEDKLARLGQPGMRLDESTPGHGLGLSIVHDVVSQYGGEIRYGRSTELHGLRVQVRIPG</sequence>
<dbReference type="InterPro" id="IPR005467">
    <property type="entry name" value="His_kinase_dom"/>
</dbReference>
<organism evidence="12 13">
    <name type="scientific">Thioalkalivibrio sulfidiphilus (strain HL-EbGR7)</name>
    <dbReference type="NCBI Taxonomy" id="396588"/>
    <lineage>
        <taxon>Bacteria</taxon>
        <taxon>Pseudomonadati</taxon>
        <taxon>Pseudomonadota</taxon>
        <taxon>Gammaproteobacteria</taxon>
        <taxon>Chromatiales</taxon>
        <taxon>Ectothiorhodospiraceae</taxon>
        <taxon>Thioalkalivibrio</taxon>
    </lineage>
</organism>
<dbReference type="GO" id="GO:0000155">
    <property type="term" value="F:phosphorelay sensor kinase activity"/>
    <property type="evidence" value="ECO:0007669"/>
    <property type="project" value="InterPro"/>
</dbReference>
<dbReference type="InterPro" id="IPR003594">
    <property type="entry name" value="HATPase_dom"/>
</dbReference>
<evidence type="ECO:0000256" key="2">
    <source>
        <dbReference type="ARBA" id="ARBA00004370"/>
    </source>
</evidence>
<evidence type="ECO:0000256" key="10">
    <source>
        <dbReference type="SAM" id="Phobius"/>
    </source>
</evidence>
<name>B8GLT3_THISH</name>
<feature type="transmembrane region" description="Helical" evidence="10">
    <location>
        <begin position="158"/>
        <end position="178"/>
    </location>
</feature>
<accession>B8GLT3</accession>
<dbReference type="Pfam" id="PF02518">
    <property type="entry name" value="HATPase_c"/>
    <property type="match status" value="1"/>
</dbReference>
<evidence type="ECO:0000259" key="11">
    <source>
        <dbReference type="PROSITE" id="PS50109"/>
    </source>
</evidence>
<keyword evidence="5" id="KW-0808">Transferase</keyword>
<keyword evidence="13" id="KW-1185">Reference proteome</keyword>
<evidence type="ECO:0000256" key="9">
    <source>
        <dbReference type="ARBA" id="ARBA00023136"/>
    </source>
</evidence>
<evidence type="ECO:0000313" key="12">
    <source>
        <dbReference type="EMBL" id="ACL71686.1"/>
    </source>
</evidence>
<evidence type="ECO:0000313" key="13">
    <source>
        <dbReference type="Proteomes" id="UP000002383"/>
    </source>
</evidence>
<dbReference type="AlphaFoldDB" id="B8GLT3"/>
<dbReference type="eggNOG" id="COG0642">
    <property type="taxonomic scope" value="Bacteria"/>
</dbReference>
<reference evidence="12 13" key="1">
    <citation type="journal article" date="2011" name="Stand. Genomic Sci.">
        <title>Complete genome sequence of 'Thioalkalivibrio sulfidophilus' HL-EbGr7.</title>
        <authorList>
            <person name="Muyzer G."/>
            <person name="Sorokin D.Y."/>
            <person name="Mavromatis K."/>
            <person name="Lapidus A."/>
            <person name="Clum A."/>
            <person name="Ivanova N."/>
            <person name="Pati A."/>
            <person name="d'Haeseleer P."/>
            <person name="Woyke T."/>
            <person name="Kyrpides N.C."/>
        </authorList>
    </citation>
    <scope>NUCLEOTIDE SEQUENCE [LARGE SCALE GENOMIC DNA]</scope>
    <source>
        <strain evidence="12 13">HL-EbGR7</strain>
    </source>
</reference>
<dbReference type="InterPro" id="IPR050428">
    <property type="entry name" value="TCS_sensor_his_kinase"/>
</dbReference>
<evidence type="ECO:0000256" key="5">
    <source>
        <dbReference type="ARBA" id="ARBA00022679"/>
    </source>
</evidence>
<dbReference type="OrthoDB" id="9809567at2"/>
<keyword evidence="4" id="KW-0597">Phosphoprotein</keyword>
<evidence type="ECO:0000256" key="8">
    <source>
        <dbReference type="ARBA" id="ARBA00022989"/>
    </source>
</evidence>
<comment type="subcellular location">
    <subcellularLocation>
        <location evidence="2">Membrane</location>
    </subcellularLocation>
</comment>
<dbReference type="Proteomes" id="UP000002383">
    <property type="component" value="Chromosome"/>
</dbReference>
<dbReference type="SUPFAM" id="SSF47384">
    <property type="entry name" value="Homodimeric domain of signal transducing histidine kinase"/>
    <property type="match status" value="1"/>
</dbReference>
<dbReference type="PRINTS" id="PR00344">
    <property type="entry name" value="BCTRLSENSOR"/>
</dbReference>
<dbReference type="InterPro" id="IPR036097">
    <property type="entry name" value="HisK_dim/P_sf"/>
</dbReference>
<dbReference type="PANTHER" id="PTHR45436">
    <property type="entry name" value="SENSOR HISTIDINE KINASE YKOH"/>
    <property type="match status" value="1"/>
</dbReference>
<dbReference type="PROSITE" id="PS50109">
    <property type="entry name" value="HIS_KIN"/>
    <property type="match status" value="1"/>
</dbReference>
<dbReference type="RefSeq" id="WP_012637174.1">
    <property type="nucleotide sequence ID" value="NC_011901.1"/>
</dbReference>
<feature type="domain" description="Histidine kinase" evidence="11">
    <location>
        <begin position="238"/>
        <end position="437"/>
    </location>
</feature>
<proteinExistence type="predicted"/>
<dbReference type="EC" id="2.7.13.3" evidence="3"/>
<dbReference type="Gene3D" id="1.10.287.130">
    <property type="match status" value="1"/>
</dbReference>
<gene>
    <name evidence="12" type="ordered locus">Tgr7_0589</name>
</gene>
<keyword evidence="7 12" id="KW-0418">Kinase</keyword>
<dbReference type="PANTHER" id="PTHR45436:SF5">
    <property type="entry name" value="SENSOR HISTIDINE KINASE TRCS"/>
    <property type="match status" value="1"/>
</dbReference>